<feature type="transmembrane region" description="Helical" evidence="1">
    <location>
        <begin position="55"/>
        <end position="72"/>
    </location>
</feature>
<keyword evidence="1" id="KW-0472">Membrane</keyword>
<accession>A0AAD7YN89</accession>
<keyword evidence="1" id="KW-1133">Transmembrane helix</keyword>
<dbReference type="Proteomes" id="UP001231518">
    <property type="component" value="Chromosome 15"/>
</dbReference>
<proteinExistence type="predicted"/>
<sequence>MIFPKDLVRYYEFIENQLRERGVIAGKSGRHMKFPYTFSAKVAQFPLFFYMKNNWIWMYYPFGALGGLWVFNKIHKVVNSESNKRSWAESQRKIAEKEHHH</sequence>
<keyword evidence="1" id="KW-0812">Transmembrane</keyword>
<evidence type="ECO:0000313" key="2">
    <source>
        <dbReference type="EMBL" id="KAJ8722842.1"/>
    </source>
</evidence>
<gene>
    <name evidence="2" type="ORF">PYW07_004022</name>
</gene>
<keyword evidence="3" id="KW-1185">Reference proteome</keyword>
<comment type="caution">
    <text evidence="2">The sequence shown here is derived from an EMBL/GenBank/DDBJ whole genome shotgun (WGS) entry which is preliminary data.</text>
</comment>
<evidence type="ECO:0000313" key="3">
    <source>
        <dbReference type="Proteomes" id="UP001231518"/>
    </source>
</evidence>
<organism evidence="2 3">
    <name type="scientific">Mythimna separata</name>
    <name type="common">Oriental armyworm</name>
    <name type="synonym">Pseudaletia separata</name>
    <dbReference type="NCBI Taxonomy" id="271217"/>
    <lineage>
        <taxon>Eukaryota</taxon>
        <taxon>Metazoa</taxon>
        <taxon>Ecdysozoa</taxon>
        <taxon>Arthropoda</taxon>
        <taxon>Hexapoda</taxon>
        <taxon>Insecta</taxon>
        <taxon>Pterygota</taxon>
        <taxon>Neoptera</taxon>
        <taxon>Endopterygota</taxon>
        <taxon>Lepidoptera</taxon>
        <taxon>Glossata</taxon>
        <taxon>Ditrysia</taxon>
        <taxon>Noctuoidea</taxon>
        <taxon>Noctuidae</taxon>
        <taxon>Noctuinae</taxon>
        <taxon>Hadenini</taxon>
        <taxon>Mythimna</taxon>
    </lineage>
</organism>
<reference evidence="2" key="1">
    <citation type="submission" date="2023-03" db="EMBL/GenBank/DDBJ databases">
        <title>Chromosome-level genomes of two armyworms, Mythimna separata and Mythimna loreyi, provide insights into the biosynthesis and reception of sex pheromones.</title>
        <authorList>
            <person name="Zhao H."/>
        </authorList>
    </citation>
    <scope>NUCLEOTIDE SEQUENCE</scope>
    <source>
        <strain evidence="2">BeijingLab</strain>
        <tissue evidence="2">Pupa</tissue>
    </source>
</reference>
<dbReference type="AlphaFoldDB" id="A0AAD7YN89"/>
<protein>
    <submittedName>
        <fullName evidence="2">Uncharacterized protein</fullName>
    </submittedName>
</protein>
<dbReference type="EMBL" id="JARGEI010000012">
    <property type="protein sequence ID" value="KAJ8722842.1"/>
    <property type="molecule type" value="Genomic_DNA"/>
</dbReference>
<name>A0AAD7YN89_MYTSE</name>
<evidence type="ECO:0000256" key="1">
    <source>
        <dbReference type="SAM" id="Phobius"/>
    </source>
</evidence>